<dbReference type="GO" id="GO:0033554">
    <property type="term" value="P:cellular response to stress"/>
    <property type="evidence" value="ECO:0007669"/>
    <property type="project" value="TreeGrafter"/>
</dbReference>
<name>A0A8B9BD52_9AVES</name>
<keyword evidence="8" id="KW-0418">Kinase</keyword>
<dbReference type="Ensembl" id="ENSABRT00000003695.1">
    <property type="protein sequence ID" value="ENSABRP00000002531.1"/>
    <property type="gene ID" value="ENSABRG00000002099.1"/>
</dbReference>
<proteinExistence type="inferred from homology"/>
<evidence type="ECO:0000256" key="10">
    <source>
        <dbReference type="ARBA" id="ARBA00022842"/>
    </source>
</evidence>
<reference evidence="17" key="2">
    <citation type="submission" date="2025-09" db="UniProtKB">
        <authorList>
            <consortium name="Ensembl"/>
        </authorList>
    </citation>
    <scope>IDENTIFICATION</scope>
</reference>
<dbReference type="SMART" id="SM00220">
    <property type="entry name" value="S_TKc"/>
    <property type="match status" value="1"/>
</dbReference>
<dbReference type="PROSITE" id="PS50011">
    <property type="entry name" value="PROTEIN_KINASE_DOM"/>
    <property type="match status" value="1"/>
</dbReference>
<dbReference type="GO" id="GO:0000287">
    <property type="term" value="F:magnesium ion binding"/>
    <property type="evidence" value="ECO:0007669"/>
    <property type="project" value="Ensembl"/>
</dbReference>
<dbReference type="InterPro" id="IPR011009">
    <property type="entry name" value="Kinase-like_dom_sf"/>
</dbReference>
<keyword evidence="11" id="KW-0175">Coiled coil</keyword>
<evidence type="ECO:0000256" key="3">
    <source>
        <dbReference type="ARBA" id="ARBA00012406"/>
    </source>
</evidence>
<evidence type="ECO:0000256" key="15">
    <source>
        <dbReference type="SAM" id="MobiDB-lite"/>
    </source>
</evidence>
<feature type="region of interest" description="Disordered" evidence="15">
    <location>
        <begin position="1166"/>
        <end position="1199"/>
    </location>
</feature>
<comment type="catalytic activity">
    <reaction evidence="12">
        <text>L-threonyl-[protein] + ATP = O-phospho-L-threonyl-[protein] + ADP + H(+)</text>
        <dbReference type="Rhea" id="RHEA:46608"/>
        <dbReference type="Rhea" id="RHEA-COMP:11060"/>
        <dbReference type="Rhea" id="RHEA-COMP:11605"/>
        <dbReference type="ChEBI" id="CHEBI:15378"/>
        <dbReference type="ChEBI" id="CHEBI:30013"/>
        <dbReference type="ChEBI" id="CHEBI:30616"/>
        <dbReference type="ChEBI" id="CHEBI:61977"/>
        <dbReference type="ChEBI" id="CHEBI:456216"/>
        <dbReference type="EC" id="2.7.11.25"/>
    </reaction>
</comment>
<dbReference type="GeneTree" id="ENSGT00940000159398"/>
<evidence type="ECO:0000256" key="14">
    <source>
        <dbReference type="PROSITE-ProRule" id="PRU10141"/>
    </source>
</evidence>
<protein>
    <recommendedName>
        <fullName evidence="3">mitogen-activated protein kinase kinase kinase</fullName>
        <ecNumber evidence="3">2.7.11.25</ecNumber>
    </recommendedName>
</protein>
<evidence type="ECO:0000256" key="2">
    <source>
        <dbReference type="ARBA" id="ARBA00006529"/>
    </source>
</evidence>
<feature type="region of interest" description="Disordered" evidence="15">
    <location>
        <begin position="1075"/>
        <end position="1119"/>
    </location>
</feature>
<evidence type="ECO:0000256" key="4">
    <source>
        <dbReference type="ARBA" id="ARBA00022527"/>
    </source>
</evidence>
<organism evidence="17 18">
    <name type="scientific">Anser brachyrhynchus</name>
    <name type="common">Pink-footed goose</name>
    <dbReference type="NCBI Taxonomy" id="132585"/>
    <lineage>
        <taxon>Eukaryota</taxon>
        <taxon>Metazoa</taxon>
        <taxon>Chordata</taxon>
        <taxon>Craniata</taxon>
        <taxon>Vertebrata</taxon>
        <taxon>Euteleostomi</taxon>
        <taxon>Archelosauria</taxon>
        <taxon>Archosauria</taxon>
        <taxon>Dinosauria</taxon>
        <taxon>Saurischia</taxon>
        <taxon>Theropoda</taxon>
        <taxon>Coelurosauria</taxon>
        <taxon>Aves</taxon>
        <taxon>Neognathae</taxon>
        <taxon>Galloanserae</taxon>
        <taxon>Anseriformes</taxon>
        <taxon>Anatidae</taxon>
        <taxon>Anserinae</taxon>
        <taxon>Anser</taxon>
    </lineage>
</organism>
<feature type="region of interest" description="Disordered" evidence="15">
    <location>
        <begin position="1"/>
        <end position="25"/>
    </location>
</feature>
<evidence type="ECO:0000256" key="1">
    <source>
        <dbReference type="ARBA" id="ARBA00001946"/>
    </source>
</evidence>
<dbReference type="SUPFAM" id="SSF56112">
    <property type="entry name" value="Protein kinase-like (PK-like)"/>
    <property type="match status" value="1"/>
</dbReference>
<evidence type="ECO:0000256" key="6">
    <source>
        <dbReference type="ARBA" id="ARBA00022723"/>
    </source>
</evidence>
<evidence type="ECO:0000313" key="17">
    <source>
        <dbReference type="Ensembl" id="ENSABRP00000002531.1"/>
    </source>
</evidence>
<sequence>KNPVPPIPSLQQLPSTPVPGCGTTPSPGHCPPGGCCGVGAGAPPAPGGPCVFPPPPPAPGPPPAPAAGSCWQDPLAVAGTAGRPVCGARRRALSVVCVLGHEPAACPALRCLRDACRELRARLHTLPFSTLALGDTGTLDRFYNADVAVVELSDAICQPSLFYHLGVRESFNMPHNVLLCCHSALPSLQALQEDICQKNSDLCGTYTFIPYAVTAQNKVVCCDAGAMKCLTELFQPSFGTEPFFTPLAARLVRLLEGVPTNSCGYFRETIRRDIRRAREMFRGEQLSRELARIQQRLDSVELLSLDIIVNLLLSYRDVQDYDSIISLVETLRALPTCDVAEQPNVRFHYAFALSRRNRAGDRAQALSVLLPAVERGDGAAPDLLCLCGRIYKDTFISSSFTDTRARDRALYWYSKAFEVEPSLHAGINAAVLLVAAGHQFESSVRLQQIGVKLSCLQGRKGSLEELRHYWDVGFCLGAGILANDLSKVIQASEKLYKLNAPSWYLVSVMETFLLYKHFQKSPPVPSARQELADFWLAFLLAACQPFVPAPRCPVLVLELGKVLWPAQLAVRSATEEHAVTLALYSYEYSETGERVVLGRGTYGVVYAGRCLSTQVRIAIKEIPERDSRFSQPLHEEIALHKRLRHRNIVRYLGSVSQDGFIKIFMEEVPGGSLSSLLCSKWGPLKDNEPTIVFYTRQILDGLGYLHDNHIVHRDIKGDNVLINTYSGVLKISDFGTSKRLAGISPSAETFTGTLQYMAPEIIDQGPWGYGKPADIWSLGCTIIEMATGKPPFYELGSPQAAMFKVGMFKMHPEVPESMSDMAKSFILRCFEADPAKRATAAALLQDPFLGVSMGRVLGGGPGQSCSPTCSISILSLADSPRLERRDGDMEGTDGTRGRSSARQGGTVGGTGDSPLLPHCPSEAAPSYRYESSDRFVLRQDSKRRATLHRILTDEAPGIAAALQESQVGSASGTRLGSEHITLLLGCLRSYIQCPARHQLRRDLLALQARLRADGLSLPHLRAPLLNFQAVRQALRRHHVKPHWMFALDDAISQAVQAALTVLVRGRPHAAEALCPQQPDPGGQHQFGAQHRPRPWAGGLSTDGTALPPPHGDRQVGLGTSLCPPSATPCPPGAGLCPCSPPRLLRELAEKEQEWQQLVQRALRSGVGDATVPGHPQHRGEHSEATTGQGPLSPSPEPIPWSQADPLLLEWLQQHGTDPATTATVRLWGAVGPCPMGGVGQGHRAMPPGHHLPQLLSHGFTLRDLLGSATCDDLFYTGIRYPQGWQHCRGTRLVPLVPPASPVSPSSGRRGPAYRLWAAVLEQRRALGKGEEEQSLAPGT</sequence>
<dbReference type="EC" id="2.7.11.25" evidence="3"/>
<dbReference type="CDD" id="cd06624">
    <property type="entry name" value="STKc_ASK"/>
    <property type="match status" value="1"/>
</dbReference>
<evidence type="ECO:0000256" key="8">
    <source>
        <dbReference type="ARBA" id="ARBA00022777"/>
    </source>
</evidence>
<evidence type="ECO:0000256" key="11">
    <source>
        <dbReference type="ARBA" id="ARBA00023054"/>
    </source>
</evidence>
<dbReference type="InterPro" id="IPR017441">
    <property type="entry name" value="Protein_kinase_ATP_BS"/>
</dbReference>
<evidence type="ECO:0000256" key="9">
    <source>
        <dbReference type="ARBA" id="ARBA00022840"/>
    </source>
</evidence>
<dbReference type="InterPro" id="IPR046873">
    <property type="entry name" value="HisK-N-like"/>
</dbReference>
<dbReference type="InterPro" id="IPR008271">
    <property type="entry name" value="Ser/Thr_kinase_AS"/>
</dbReference>
<dbReference type="Pfam" id="PF20302">
    <property type="entry name" value="HisK-N-like"/>
    <property type="match status" value="1"/>
</dbReference>
<dbReference type="Pfam" id="PF13281">
    <property type="entry name" value="MAP3K_TRAF_bd"/>
    <property type="match status" value="1"/>
</dbReference>
<feature type="region of interest" description="Disordered" evidence="15">
    <location>
        <begin position="880"/>
        <end position="926"/>
    </location>
</feature>
<dbReference type="Pfam" id="PF00069">
    <property type="entry name" value="Pkinase"/>
    <property type="match status" value="1"/>
</dbReference>
<accession>A0A8B9BD52</accession>
<feature type="compositionally biased region" description="Basic and acidic residues" evidence="15">
    <location>
        <begin position="880"/>
        <end position="896"/>
    </location>
</feature>
<dbReference type="PANTHER" id="PTHR11584:SF391">
    <property type="entry name" value="MITOGEN-ACTIVATED PROTEIN KINASE KINASE KINASE 6"/>
    <property type="match status" value="1"/>
</dbReference>
<keyword evidence="6" id="KW-0479">Metal-binding</keyword>
<dbReference type="GO" id="GO:0005524">
    <property type="term" value="F:ATP binding"/>
    <property type="evidence" value="ECO:0007669"/>
    <property type="project" value="UniProtKB-UniRule"/>
</dbReference>
<dbReference type="PROSITE" id="PS00107">
    <property type="entry name" value="PROTEIN_KINASE_ATP"/>
    <property type="match status" value="1"/>
</dbReference>
<dbReference type="FunFam" id="1.10.510.10:FF:000054">
    <property type="entry name" value="Mitogen-activated protein kinase kinase kinase 5"/>
    <property type="match status" value="1"/>
</dbReference>
<dbReference type="Gene3D" id="3.30.200.20">
    <property type="entry name" value="Phosphorylase Kinase, domain 1"/>
    <property type="match status" value="1"/>
</dbReference>
<dbReference type="FunFam" id="3.30.200.20:FF:000067">
    <property type="entry name" value="Mitogen-activated protein kinase kinase kinase 5"/>
    <property type="match status" value="1"/>
</dbReference>
<dbReference type="Gene3D" id="1.10.510.10">
    <property type="entry name" value="Transferase(Phosphotransferase) domain 1"/>
    <property type="match status" value="1"/>
</dbReference>
<reference evidence="17" key="1">
    <citation type="submission" date="2025-08" db="UniProtKB">
        <authorList>
            <consortium name="Ensembl"/>
        </authorList>
    </citation>
    <scope>IDENTIFICATION</scope>
</reference>
<evidence type="ECO:0000256" key="7">
    <source>
        <dbReference type="ARBA" id="ARBA00022741"/>
    </source>
</evidence>
<evidence type="ECO:0000313" key="18">
    <source>
        <dbReference type="Proteomes" id="UP000694426"/>
    </source>
</evidence>
<evidence type="ECO:0000256" key="5">
    <source>
        <dbReference type="ARBA" id="ARBA00022679"/>
    </source>
</evidence>
<dbReference type="InterPro" id="IPR046872">
    <property type="entry name" value="DRHyd-ASK"/>
</dbReference>
<keyword evidence="18" id="KW-1185">Reference proteome</keyword>
<dbReference type="Pfam" id="PF20309">
    <property type="entry name" value="DRHyd-ASK"/>
    <property type="match status" value="1"/>
</dbReference>
<keyword evidence="5" id="KW-0808">Transferase</keyword>
<keyword evidence="7 14" id="KW-0547">Nucleotide-binding</keyword>
<feature type="domain" description="Protein kinase" evidence="16">
    <location>
        <begin position="591"/>
        <end position="849"/>
    </location>
</feature>
<comment type="similarity">
    <text evidence="2">Belongs to the protein kinase superfamily. STE Ser/Thr protein kinase family. MAP kinase kinase kinase subfamily.</text>
</comment>
<evidence type="ECO:0000256" key="12">
    <source>
        <dbReference type="ARBA" id="ARBA00047559"/>
    </source>
</evidence>
<dbReference type="InterPro" id="IPR025136">
    <property type="entry name" value="MAP3K_TRAF-bd"/>
</dbReference>
<evidence type="ECO:0000259" key="16">
    <source>
        <dbReference type="PROSITE" id="PS50011"/>
    </source>
</evidence>
<dbReference type="PROSITE" id="PS00108">
    <property type="entry name" value="PROTEIN_KINASE_ST"/>
    <property type="match status" value="1"/>
</dbReference>
<gene>
    <name evidence="17" type="primary">MAP3K6</name>
</gene>
<feature type="binding site" evidence="14">
    <location>
        <position position="620"/>
    </location>
    <ligand>
        <name>ATP</name>
        <dbReference type="ChEBI" id="CHEBI:30616"/>
    </ligand>
</feature>
<comment type="cofactor">
    <cofactor evidence="1">
        <name>Mg(2+)</name>
        <dbReference type="ChEBI" id="CHEBI:18420"/>
    </cofactor>
</comment>
<dbReference type="GO" id="GO:0004709">
    <property type="term" value="F:MAP kinase kinase kinase activity"/>
    <property type="evidence" value="ECO:0007669"/>
    <property type="project" value="UniProtKB-EC"/>
</dbReference>
<keyword evidence="10" id="KW-0460">Magnesium</keyword>
<keyword evidence="9 14" id="KW-0067">ATP-binding</keyword>
<keyword evidence="4" id="KW-0723">Serine/threonine-protein kinase</keyword>
<dbReference type="InterPro" id="IPR000719">
    <property type="entry name" value="Prot_kinase_dom"/>
</dbReference>
<dbReference type="PANTHER" id="PTHR11584">
    <property type="entry name" value="SERINE/THREONINE PROTEIN KINASE"/>
    <property type="match status" value="1"/>
</dbReference>
<comment type="catalytic activity">
    <reaction evidence="13">
        <text>L-seryl-[protein] + ATP = O-phospho-L-seryl-[protein] + ADP + H(+)</text>
        <dbReference type="Rhea" id="RHEA:17989"/>
        <dbReference type="Rhea" id="RHEA-COMP:9863"/>
        <dbReference type="Rhea" id="RHEA-COMP:11604"/>
        <dbReference type="ChEBI" id="CHEBI:15378"/>
        <dbReference type="ChEBI" id="CHEBI:29999"/>
        <dbReference type="ChEBI" id="CHEBI:30616"/>
        <dbReference type="ChEBI" id="CHEBI:83421"/>
        <dbReference type="ChEBI" id="CHEBI:456216"/>
        <dbReference type="EC" id="2.7.11.25"/>
    </reaction>
</comment>
<evidence type="ECO:0000256" key="13">
    <source>
        <dbReference type="ARBA" id="ARBA00048329"/>
    </source>
</evidence>
<dbReference type="Proteomes" id="UP000694426">
    <property type="component" value="Unplaced"/>
</dbReference>